<dbReference type="EMBL" id="CM000838">
    <property type="protein sequence ID" value="KRH57887.1"/>
    <property type="molecule type" value="Genomic_DNA"/>
</dbReference>
<dbReference type="InterPro" id="IPR000719">
    <property type="entry name" value="Prot_kinase_dom"/>
</dbReference>
<evidence type="ECO:0000256" key="5">
    <source>
        <dbReference type="ARBA" id="ARBA00022840"/>
    </source>
</evidence>
<dbReference type="InParanoid" id="A0A0R0K3C7"/>
<proteinExistence type="predicted"/>
<dbReference type="AlphaFoldDB" id="A0A0R0K3C7"/>
<evidence type="ECO:0000313" key="9">
    <source>
        <dbReference type="Proteomes" id="UP000008827"/>
    </source>
</evidence>
<reference evidence="8" key="2">
    <citation type="submission" date="2018-02" db="UniProtKB">
        <authorList>
            <consortium name="EnsemblPlants"/>
        </authorList>
    </citation>
    <scope>IDENTIFICATION</scope>
    <source>
        <strain evidence="8">Williams 82</strain>
    </source>
</reference>
<evidence type="ECO:0000256" key="4">
    <source>
        <dbReference type="ARBA" id="ARBA00022777"/>
    </source>
</evidence>
<evidence type="ECO:0000313" key="8">
    <source>
        <dbReference type="EnsemblPlants" id="KRH57887"/>
    </source>
</evidence>
<dbReference type="Gramene" id="KRH57887">
    <property type="protein sequence ID" value="KRH57887"/>
    <property type="gene ID" value="GLYMA_05G090300"/>
</dbReference>
<evidence type="ECO:0000256" key="2">
    <source>
        <dbReference type="ARBA" id="ARBA00022679"/>
    </source>
</evidence>
<protein>
    <recommendedName>
        <fullName evidence="6">Protein kinase domain-containing protein</fullName>
    </recommendedName>
</protein>
<dbReference type="GO" id="GO:0016592">
    <property type="term" value="C:mediator complex"/>
    <property type="evidence" value="ECO:0000318"/>
    <property type="project" value="GO_Central"/>
</dbReference>
<name>A0A0R0K3C7_SOYBN</name>
<dbReference type="PANTHER" id="PTHR24056">
    <property type="entry name" value="CELL DIVISION PROTEIN KINASE"/>
    <property type="match status" value="1"/>
</dbReference>
<evidence type="ECO:0000256" key="3">
    <source>
        <dbReference type="ARBA" id="ARBA00022741"/>
    </source>
</evidence>
<dbReference type="InterPro" id="IPR050108">
    <property type="entry name" value="CDK"/>
</dbReference>
<dbReference type="Gene3D" id="3.30.200.20">
    <property type="entry name" value="Phosphorylase Kinase, domain 1"/>
    <property type="match status" value="1"/>
</dbReference>
<sequence>MNDTNRWTTTLDIWSSKIGEGTYDLIFLVRTESPAVTHSKFVGIKKFKQSKDGNDISPTAIREIMLLKKITHENVVKLINIHINHVNMSLYLAFNYVEHNLYEIIRHHMDKLNHSINQYTIKSLLWQLLNGLSYLHRDTNMQVVVTIWYRAPELLLGAKHYTSVVDMWAVGCIFAQFLTLKPLFQGVEVKATSNPFQLDKLDKIFKILDHLTLEKWSSLASLPHWQQDVRHIQGHK</sequence>
<dbReference type="SMART" id="SM00220">
    <property type="entry name" value="S_TKc"/>
    <property type="match status" value="1"/>
</dbReference>
<reference evidence="7" key="3">
    <citation type="submission" date="2018-07" db="EMBL/GenBank/DDBJ databases">
        <title>WGS assembly of Glycine max.</title>
        <authorList>
            <person name="Schmutz J."/>
            <person name="Cannon S."/>
            <person name="Schlueter J."/>
            <person name="Ma J."/>
            <person name="Mitros T."/>
            <person name="Nelson W."/>
            <person name="Hyten D."/>
            <person name="Song Q."/>
            <person name="Thelen J."/>
            <person name="Cheng J."/>
            <person name="Xu D."/>
            <person name="Hellsten U."/>
            <person name="May G."/>
            <person name="Yu Y."/>
            <person name="Sakurai T."/>
            <person name="Umezawa T."/>
            <person name="Bhattacharyya M."/>
            <person name="Sandhu D."/>
            <person name="Valliyodan B."/>
            <person name="Lindquist E."/>
            <person name="Peto M."/>
            <person name="Grant D."/>
            <person name="Shu S."/>
            <person name="Goodstein D."/>
            <person name="Barry K."/>
            <person name="Futrell-Griggs M."/>
            <person name="Abernathy B."/>
            <person name="Du J."/>
            <person name="Tian Z."/>
            <person name="Zhu L."/>
            <person name="Gill N."/>
            <person name="Joshi T."/>
            <person name="Libault M."/>
            <person name="Sethuraman A."/>
            <person name="Zhang X."/>
            <person name="Shinozaki K."/>
            <person name="Nguyen H."/>
            <person name="Wing R."/>
            <person name="Cregan P."/>
            <person name="Specht J."/>
            <person name="Grimwood J."/>
            <person name="Rokhsar D."/>
            <person name="Stacey G."/>
            <person name="Shoemaker R."/>
            <person name="Jackson S."/>
        </authorList>
    </citation>
    <scope>NUCLEOTIDE SEQUENCE</scope>
    <source>
        <tissue evidence="7">Callus</tissue>
    </source>
</reference>
<reference evidence="7 8" key="1">
    <citation type="journal article" date="2010" name="Nature">
        <title>Genome sequence of the palaeopolyploid soybean.</title>
        <authorList>
            <person name="Schmutz J."/>
            <person name="Cannon S.B."/>
            <person name="Schlueter J."/>
            <person name="Ma J."/>
            <person name="Mitros T."/>
            <person name="Nelson W."/>
            <person name="Hyten D.L."/>
            <person name="Song Q."/>
            <person name="Thelen J.J."/>
            <person name="Cheng J."/>
            <person name="Xu D."/>
            <person name="Hellsten U."/>
            <person name="May G.D."/>
            <person name="Yu Y."/>
            <person name="Sakurai T."/>
            <person name="Umezawa T."/>
            <person name="Bhattacharyya M.K."/>
            <person name="Sandhu D."/>
            <person name="Valliyodan B."/>
            <person name="Lindquist E."/>
            <person name="Peto M."/>
            <person name="Grant D."/>
            <person name="Shu S."/>
            <person name="Goodstein D."/>
            <person name="Barry K."/>
            <person name="Futrell-Griggs M."/>
            <person name="Abernathy B."/>
            <person name="Du J."/>
            <person name="Tian Z."/>
            <person name="Zhu L."/>
            <person name="Gill N."/>
            <person name="Joshi T."/>
            <person name="Libault M."/>
            <person name="Sethuraman A."/>
            <person name="Zhang X.-C."/>
            <person name="Shinozaki K."/>
            <person name="Nguyen H.T."/>
            <person name="Wing R.A."/>
            <person name="Cregan P."/>
            <person name="Specht J."/>
            <person name="Grimwood J."/>
            <person name="Rokhsar D."/>
            <person name="Stacey G."/>
            <person name="Shoemaker R.C."/>
            <person name="Jackson S.A."/>
        </authorList>
    </citation>
    <scope>NUCLEOTIDE SEQUENCE</scope>
    <source>
        <strain evidence="8">cv. Williams 82</strain>
        <tissue evidence="7">Callus</tissue>
    </source>
</reference>
<dbReference type="InterPro" id="IPR011009">
    <property type="entry name" value="Kinase-like_dom_sf"/>
</dbReference>
<dbReference type="GO" id="GO:0005634">
    <property type="term" value="C:nucleus"/>
    <property type="evidence" value="ECO:0000318"/>
    <property type="project" value="GO_Central"/>
</dbReference>
<evidence type="ECO:0000259" key="6">
    <source>
        <dbReference type="PROSITE" id="PS50011"/>
    </source>
</evidence>
<dbReference type="Pfam" id="PF00069">
    <property type="entry name" value="Pkinase"/>
    <property type="match status" value="2"/>
</dbReference>
<dbReference type="SUPFAM" id="SSF56112">
    <property type="entry name" value="Protein kinase-like (PK-like)"/>
    <property type="match status" value="1"/>
</dbReference>
<dbReference type="GO" id="GO:0004674">
    <property type="term" value="F:protein serine/threonine kinase activity"/>
    <property type="evidence" value="ECO:0000318"/>
    <property type="project" value="GO_Central"/>
</dbReference>
<dbReference type="Gene3D" id="1.10.510.10">
    <property type="entry name" value="Transferase(Phosphotransferase) domain 1"/>
    <property type="match status" value="2"/>
</dbReference>
<feature type="domain" description="Protein kinase" evidence="6">
    <location>
        <begin position="12"/>
        <end position="236"/>
    </location>
</feature>
<evidence type="ECO:0000256" key="1">
    <source>
        <dbReference type="ARBA" id="ARBA00022527"/>
    </source>
</evidence>
<keyword evidence="1" id="KW-0723">Serine/threonine-protein kinase</keyword>
<accession>A0A0R0K3C7</accession>
<dbReference type="GO" id="GO:0005524">
    <property type="term" value="F:ATP binding"/>
    <property type="evidence" value="ECO:0007669"/>
    <property type="project" value="UniProtKB-KW"/>
</dbReference>
<keyword evidence="2" id="KW-0808">Transferase</keyword>
<keyword evidence="4" id="KW-0418">Kinase</keyword>
<dbReference type="PROSITE" id="PS50011">
    <property type="entry name" value="PROTEIN_KINASE_DOM"/>
    <property type="match status" value="1"/>
</dbReference>
<organism evidence="7">
    <name type="scientific">Glycine max</name>
    <name type="common">Soybean</name>
    <name type="synonym">Glycine hispida</name>
    <dbReference type="NCBI Taxonomy" id="3847"/>
    <lineage>
        <taxon>Eukaryota</taxon>
        <taxon>Viridiplantae</taxon>
        <taxon>Streptophyta</taxon>
        <taxon>Embryophyta</taxon>
        <taxon>Tracheophyta</taxon>
        <taxon>Spermatophyta</taxon>
        <taxon>Magnoliopsida</taxon>
        <taxon>eudicotyledons</taxon>
        <taxon>Gunneridae</taxon>
        <taxon>Pentapetalae</taxon>
        <taxon>rosids</taxon>
        <taxon>fabids</taxon>
        <taxon>Fabales</taxon>
        <taxon>Fabaceae</taxon>
        <taxon>Papilionoideae</taxon>
        <taxon>50 kb inversion clade</taxon>
        <taxon>NPAAA clade</taxon>
        <taxon>indigoferoid/millettioid clade</taxon>
        <taxon>Phaseoleae</taxon>
        <taxon>Glycine</taxon>
        <taxon>Glycine subgen. Soja</taxon>
    </lineage>
</organism>
<dbReference type="EnsemblPlants" id="KRH57887">
    <property type="protein sequence ID" value="KRH57887"/>
    <property type="gene ID" value="GLYMA_05G090300"/>
</dbReference>
<dbReference type="PANTHER" id="PTHR24056:SF495">
    <property type="entry name" value="CYCLIN-DEPENDENT KINASE 8-RELATED"/>
    <property type="match status" value="1"/>
</dbReference>
<keyword evidence="9" id="KW-1185">Reference proteome</keyword>
<keyword evidence="5" id="KW-0067">ATP-binding</keyword>
<keyword evidence="3" id="KW-0547">Nucleotide-binding</keyword>
<dbReference type="STRING" id="3847.A0A0R0K3C7"/>
<dbReference type="Proteomes" id="UP000008827">
    <property type="component" value="Chromosome 5"/>
</dbReference>
<evidence type="ECO:0000313" key="7">
    <source>
        <dbReference type="EMBL" id="KRH57887.1"/>
    </source>
</evidence>
<dbReference type="SMR" id="A0A0R0K3C7"/>
<gene>
    <name evidence="7" type="ORF">GLYMA_05G090300</name>
</gene>